<keyword evidence="5" id="KW-0175">Coiled coil</keyword>
<name>A0A438ADF5_9RHOB</name>
<reference evidence="8 9" key="1">
    <citation type="submission" date="2018-11" db="EMBL/GenBank/DDBJ databases">
        <title>Mesobaculum littorinae gen. nov., sp. nov., isolated from Littorina scabra that represents a novel genus of the order Rhodobacteraceae.</title>
        <authorList>
            <person name="Li F."/>
        </authorList>
    </citation>
    <scope>NUCLEOTIDE SEQUENCE [LARGE SCALE GENOMIC DNA]</scope>
    <source>
        <strain evidence="8 9">M0103</strain>
    </source>
</reference>
<dbReference type="EMBL" id="RQXX01000009">
    <property type="protein sequence ID" value="RVV96721.1"/>
    <property type="molecule type" value="Genomic_DNA"/>
</dbReference>
<keyword evidence="9" id="KW-1185">Reference proteome</keyword>
<evidence type="ECO:0000256" key="1">
    <source>
        <dbReference type="ARBA" id="ARBA00004453"/>
    </source>
</evidence>
<comment type="subcellular location">
    <subcellularLocation>
        <location evidence="1">Cytoplasm</location>
        <location evidence="1">Nucleoid</location>
    </subcellularLocation>
</comment>
<dbReference type="OrthoDB" id="5297879at2"/>
<evidence type="ECO:0000256" key="3">
    <source>
        <dbReference type="ARBA" id="ARBA00022490"/>
    </source>
</evidence>
<evidence type="ECO:0000259" key="7">
    <source>
        <dbReference type="SMART" id="SM00528"/>
    </source>
</evidence>
<dbReference type="AlphaFoldDB" id="A0A438ADF5"/>
<dbReference type="SUPFAM" id="SSF81273">
    <property type="entry name" value="H-NS histone-like proteins"/>
    <property type="match status" value="1"/>
</dbReference>
<comment type="caution">
    <text evidence="8">The sequence shown here is derived from an EMBL/GenBank/DDBJ whole genome shotgun (WGS) entry which is preliminary data.</text>
</comment>
<evidence type="ECO:0000256" key="2">
    <source>
        <dbReference type="ARBA" id="ARBA00010610"/>
    </source>
</evidence>
<sequence length="107" mass="12103">MDKDLNQMSQKELEALKADIDQALASLESRRRTEARVAAESAAREHGFSLDELLEMGKARGSRTAKKNPPRYRNPENPTETWTGRGRKPGWIKEALEQGRPLSDLEI</sequence>
<dbReference type="GO" id="GO:0032993">
    <property type="term" value="C:protein-DNA complex"/>
    <property type="evidence" value="ECO:0007669"/>
    <property type="project" value="TreeGrafter"/>
</dbReference>
<accession>A0A438ADF5</accession>
<feature type="coiled-coil region" evidence="5">
    <location>
        <begin position="6"/>
        <end position="33"/>
    </location>
</feature>
<evidence type="ECO:0000313" key="8">
    <source>
        <dbReference type="EMBL" id="RVV96721.1"/>
    </source>
</evidence>
<evidence type="ECO:0000256" key="6">
    <source>
        <dbReference type="SAM" id="MobiDB-lite"/>
    </source>
</evidence>
<keyword evidence="3" id="KW-0963">Cytoplasm</keyword>
<dbReference type="PANTHER" id="PTHR38097:SF2">
    <property type="entry name" value="DNA-BINDING PROTEIN STPA"/>
    <property type="match status" value="1"/>
</dbReference>
<dbReference type="PANTHER" id="PTHR38097">
    <property type="match status" value="1"/>
</dbReference>
<dbReference type="InterPro" id="IPR027444">
    <property type="entry name" value="H-NS_C_dom"/>
</dbReference>
<dbReference type="SMART" id="SM00528">
    <property type="entry name" value="HNS"/>
    <property type="match status" value="1"/>
</dbReference>
<dbReference type="GO" id="GO:0001217">
    <property type="term" value="F:DNA-binding transcription repressor activity"/>
    <property type="evidence" value="ECO:0007669"/>
    <property type="project" value="TreeGrafter"/>
</dbReference>
<dbReference type="InterPro" id="IPR037150">
    <property type="entry name" value="H-NS_C_dom_sf"/>
</dbReference>
<evidence type="ECO:0000313" key="9">
    <source>
        <dbReference type="Proteomes" id="UP000285908"/>
    </source>
</evidence>
<dbReference type="GO" id="GO:0009295">
    <property type="term" value="C:nucleoid"/>
    <property type="evidence" value="ECO:0007669"/>
    <property type="project" value="UniProtKB-SubCell"/>
</dbReference>
<feature type="domain" description="DNA-binding protein H-NS-like C-terminal" evidence="7">
    <location>
        <begin position="57"/>
        <end position="107"/>
    </location>
</feature>
<organism evidence="8 9">
    <name type="scientific">Mesobaculum littorinae</name>
    <dbReference type="NCBI Taxonomy" id="2486419"/>
    <lineage>
        <taxon>Bacteria</taxon>
        <taxon>Pseudomonadati</taxon>
        <taxon>Pseudomonadota</taxon>
        <taxon>Alphaproteobacteria</taxon>
        <taxon>Rhodobacterales</taxon>
        <taxon>Roseobacteraceae</taxon>
        <taxon>Mesobaculum</taxon>
    </lineage>
</organism>
<feature type="region of interest" description="Disordered" evidence="6">
    <location>
        <begin position="58"/>
        <end position="107"/>
    </location>
</feature>
<dbReference type="GO" id="GO:0000976">
    <property type="term" value="F:transcription cis-regulatory region binding"/>
    <property type="evidence" value="ECO:0007669"/>
    <property type="project" value="TreeGrafter"/>
</dbReference>
<protein>
    <submittedName>
        <fullName evidence="8">H-NS histone family protein</fullName>
    </submittedName>
</protein>
<dbReference type="Gene3D" id="4.10.430.10">
    <property type="entry name" value="Histone-like protein H-NS, C-terminal domain"/>
    <property type="match status" value="1"/>
</dbReference>
<dbReference type="Proteomes" id="UP000285908">
    <property type="component" value="Unassembled WGS sequence"/>
</dbReference>
<evidence type="ECO:0000256" key="4">
    <source>
        <dbReference type="ARBA" id="ARBA00023125"/>
    </source>
</evidence>
<evidence type="ECO:0000256" key="5">
    <source>
        <dbReference type="SAM" id="Coils"/>
    </source>
</evidence>
<dbReference type="Pfam" id="PF00816">
    <property type="entry name" value="Histone_HNS"/>
    <property type="match status" value="1"/>
</dbReference>
<dbReference type="GO" id="GO:0003681">
    <property type="term" value="F:bent DNA binding"/>
    <property type="evidence" value="ECO:0007669"/>
    <property type="project" value="TreeGrafter"/>
</dbReference>
<keyword evidence="4" id="KW-0238">DNA-binding</keyword>
<comment type="similarity">
    <text evidence="2">Belongs to the histone-like protein H-NS family.</text>
</comment>
<gene>
    <name evidence="8" type="ORF">EKE94_17350</name>
</gene>
<proteinExistence type="inferred from homology"/>
<feature type="compositionally biased region" description="Basic residues" evidence="6">
    <location>
        <begin position="60"/>
        <end position="70"/>
    </location>
</feature>
<dbReference type="GO" id="GO:0003680">
    <property type="term" value="F:minor groove of adenine-thymine-rich DNA binding"/>
    <property type="evidence" value="ECO:0007669"/>
    <property type="project" value="TreeGrafter"/>
</dbReference>
<dbReference type="GO" id="GO:0005829">
    <property type="term" value="C:cytosol"/>
    <property type="evidence" value="ECO:0007669"/>
    <property type="project" value="TreeGrafter"/>
</dbReference>